<dbReference type="RefSeq" id="WP_164033385.1">
    <property type="nucleotide sequence ID" value="NZ_JAABOQ010000007.1"/>
</dbReference>
<sequence>MKTITKFTVAKLFSLIILGLLISSSTLVKNTENSIAFEDAYDNSIWTELMKDLNSGKCYKMEATSNNVKKKSSSEEHAFTTFGQADVKKVNSSTIEMKNVKTYFSDRGLFRGRTTKESFTISCTSRAFTVKIKQHDWGNRTETLRDATIFRGANGFFISGNYYNGRKLTFVTIALYKQKCSGLI</sequence>
<dbReference type="Proteomes" id="UP000474296">
    <property type="component" value="Unassembled WGS sequence"/>
</dbReference>
<keyword evidence="2" id="KW-1185">Reference proteome</keyword>
<proteinExistence type="predicted"/>
<name>A0A6M0CL87_9FLAO</name>
<organism evidence="1 2">
    <name type="scientific">Spongiivirga citrea</name>
    <dbReference type="NCBI Taxonomy" id="1481457"/>
    <lineage>
        <taxon>Bacteria</taxon>
        <taxon>Pseudomonadati</taxon>
        <taxon>Bacteroidota</taxon>
        <taxon>Flavobacteriia</taxon>
        <taxon>Flavobacteriales</taxon>
        <taxon>Flavobacteriaceae</taxon>
        <taxon>Spongiivirga</taxon>
    </lineage>
</organism>
<protein>
    <submittedName>
        <fullName evidence="1">Uncharacterized protein</fullName>
    </submittedName>
</protein>
<accession>A0A6M0CL87</accession>
<comment type="caution">
    <text evidence="1">The sequence shown here is derived from an EMBL/GenBank/DDBJ whole genome shotgun (WGS) entry which is preliminary data.</text>
</comment>
<dbReference type="AlphaFoldDB" id="A0A6M0CL87"/>
<gene>
    <name evidence="1" type="ORF">GWK10_15870</name>
</gene>
<dbReference type="EMBL" id="JAABOQ010000007">
    <property type="protein sequence ID" value="NER18696.1"/>
    <property type="molecule type" value="Genomic_DNA"/>
</dbReference>
<evidence type="ECO:0000313" key="2">
    <source>
        <dbReference type="Proteomes" id="UP000474296"/>
    </source>
</evidence>
<evidence type="ECO:0000313" key="1">
    <source>
        <dbReference type="EMBL" id="NER18696.1"/>
    </source>
</evidence>
<reference evidence="1 2" key="1">
    <citation type="submission" date="2020-01" db="EMBL/GenBank/DDBJ databases">
        <title>Spongiivirga citrea KCTC 32990T.</title>
        <authorList>
            <person name="Wang G."/>
        </authorList>
    </citation>
    <scope>NUCLEOTIDE SEQUENCE [LARGE SCALE GENOMIC DNA]</scope>
    <source>
        <strain evidence="1 2">KCTC 32990</strain>
    </source>
</reference>